<evidence type="ECO:0000313" key="1">
    <source>
        <dbReference type="EMBL" id="EOA17754.1"/>
    </source>
</evidence>
<dbReference type="AlphaFoldDB" id="R0GLJ2"/>
<keyword evidence="2" id="KW-1185">Reference proteome</keyword>
<protein>
    <submittedName>
        <fullName evidence="1">Uncharacterized protein</fullName>
    </submittedName>
</protein>
<accession>R0GLJ2</accession>
<dbReference type="Proteomes" id="UP000029121">
    <property type="component" value="Unassembled WGS sequence"/>
</dbReference>
<proteinExistence type="predicted"/>
<reference evidence="2" key="1">
    <citation type="journal article" date="2013" name="Nat. Genet.">
        <title>The Capsella rubella genome and the genomic consequences of rapid mating system evolution.</title>
        <authorList>
            <person name="Slotte T."/>
            <person name="Hazzouri K.M."/>
            <person name="Agren J.A."/>
            <person name="Koenig D."/>
            <person name="Maumus F."/>
            <person name="Guo Y.L."/>
            <person name="Steige K."/>
            <person name="Platts A.E."/>
            <person name="Escobar J.S."/>
            <person name="Newman L.K."/>
            <person name="Wang W."/>
            <person name="Mandakova T."/>
            <person name="Vello E."/>
            <person name="Smith L.M."/>
            <person name="Henz S.R."/>
            <person name="Steffen J."/>
            <person name="Takuno S."/>
            <person name="Brandvain Y."/>
            <person name="Coop G."/>
            <person name="Andolfatto P."/>
            <person name="Hu T.T."/>
            <person name="Blanchette M."/>
            <person name="Clark R.M."/>
            <person name="Quesneville H."/>
            <person name="Nordborg M."/>
            <person name="Gaut B.S."/>
            <person name="Lysak M.A."/>
            <person name="Jenkins J."/>
            <person name="Grimwood J."/>
            <person name="Chapman J."/>
            <person name="Prochnik S."/>
            <person name="Shu S."/>
            <person name="Rokhsar D."/>
            <person name="Schmutz J."/>
            <person name="Weigel D."/>
            <person name="Wright S.I."/>
        </authorList>
    </citation>
    <scope>NUCLEOTIDE SEQUENCE [LARGE SCALE GENOMIC DNA]</scope>
    <source>
        <strain evidence="2">cv. Monte Gargano</strain>
    </source>
</reference>
<organism evidence="1 2">
    <name type="scientific">Capsella rubella</name>
    <dbReference type="NCBI Taxonomy" id="81985"/>
    <lineage>
        <taxon>Eukaryota</taxon>
        <taxon>Viridiplantae</taxon>
        <taxon>Streptophyta</taxon>
        <taxon>Embryophyta</taxon>
        <taxon>Tracheophyta</taxon>
        <taxon>Spermatophyta</taxon>
        <taxon>Magnoliopsida</taxon>
        <taxon>eudicotyledons</taxon>
        <taxon>Gunneridae</taxon>
        <taxon>Pentapetalae</taxon>
        <taxon>rosids</taxon>
        <taxon>malvids</taxon>
        <taxon>Brassicales</taxon>
        <taxon>Brassicaceae</taxon>
        <taxon>Camelineae</taxon>
        <taxon>Capsella</taxon>
    </lineage>
</organism>
<name>R0GLJ2_9BRAS</name>
<sequence length="83" mass="9331">MKLYQTCSLHSVCIWLHNQQTCSLYHCFTASVFGCIYTKLVHCICVCTSGCIRHARCFSSFLLSLITSDNINTSSISPFVTEL</sequence>
<dbReference type="EMBL" id="KB870811">
    <property type="protein sequence ID" value="EOA17754.1"/>
    <property type="molecule type" value="Genomic_DNA"/>
</dbReference>
<evidence type="ECO:0000313" key="2">
    <source>
        <dbReference type="Proteomes" id="UP000029121"/>
    </source>
</evidence>
<dbReference type="PROSITE" id="PS51257">
    <property type="entry name" value="PROKAR_LIPOPROTEIN"/>
    <property type="match status" value="1"/>
</dbReference>
<gene>
    <name evidence="1" type="ORF">CARUB_v10006141mg</name>
</gene>